<dbReference type="PANTHER" id="PTHR43867:SF2">
    <property type="entry name" value="CELLULOSE SYNTHASE CATALYTIC SUBUNIT A [UDP-FORMING]"/>
    <property type="match status" value="1"/>
</dbReference>
<keyword evidence="6 7" id="KW-0472">Membrane</keyword>
<dbReference type="InterPro" id="IPR050321">
    <property type="entry name" value="Glycosyltr_2/OpgH_subfam"/>
</dbReference>
<dbReference type="GeneID" id="5471018"/>
<proteinExistence type="predicted"/>
<dbReference type="InterPro" id="IPR001173">
    <property type="entry name" value="Glyco_trans_2-like"/>
</dbReference>
<evidence type="ECO:0000259" key="8">
    <source>
        <dbReference type="Pfam" id="PF13632"/>
    </source>
</evidence>
<dbReference type="PANTHER" id="PTHR43867">
    <property type="entry name" value="CELLULOSE SYNTHASE CATALYTIC SUBUNIT A [UDP-FORMING]"/>
    <property type="match status" value="1"/>
</dbReference>
<dbReference type="EMBL" id="EF101928">
    <property type="protein sequence ID" value="ABT16957.1"/>
    <property type="molecule type" value="Genomic_DNA"/>
</dbReference>
<dbReference type="KEGG" id="vg:5471018"/>
<keyword evidence="4 7" id="KW-0812">Transmembrane</keyword>
<protein>
    <submittedName>
        <fullName evidence="9">Uncharacterized protein Z823R</fullName>
    </submittedName>
</protein>
<dbReference type="GO" id="GO:0016020">
    <property type="term" value="C:membrane"/>
    <property type="evidence" value="ECO:0007669"/>
    <property type="project" value="UniProtKB-SubCell"/>
</dbReference>
<dbReference type="SUPFAM" id="SSF53448">
    <property type="entry name" value="Nucleotide-diphospho-sugar transferases"/>
    <property type="match status" value="1"/>
</dbReference>
<keyword evidence="3" id="KW-0808">Transferase</keyword>
<evidence type="ECO:0000313" key="10">
    <source>
        <dbReference type="Proteomes" id="UP000202420"/>
    </source>
</evidence>
<accession>A7KA83</accession>
<keyword evidence="10" id="KW-1185">Reference proteome</keyword>
<dbReference type="Gene3D" id="3.90.550.10">
    <property type="entry name" value="Spore Coat Polysaccharide Biosynthesis Protein SpsA, Chain A"/>
    <property type="match status" value="1"/>
</dbReference>
<dbReference type="CAZy" id="GT2">
    <property type="family name" value="Glycosyltransferase Family 2"/>
</dbReference>
<gene>
    <name evidence="9" type="primary">Z823R</name>
    <name evidence="9" type="ORF">ATCV1_Z823R</name>
</gene>
<dbReference type="CDD" id="cd06421">
    <property type="entry name" value="CESA_CelA_like"/>
    <property type="match status" value="1"/>
</dbReference>
<evidence type="ECO:0000313" key="9">
    <source>
        <dbReference type="EMBL" id="ABT16957.1"/>
    </source>
</evidence>
<feature type="transmembrane region" description="Helical" evidence="7">
    <location>
        <begin position="500"/>
        <end position="523"/>
    </location>
</feature>
<feature type="domain" description="Glycosyltransferase 2-like" evidence="8">
    <location>
        <begin position="215"/>
        <end position="428"/>
    </location>
</feature>
<dbReference type="Pfam" id="PF13632">
    <property type="entry name" value="Glyco_trans_2_3"/>
    <property type="match status" value="1"/>
</dbReference>
<evidence type="ECO:0000256" key="1">
    <source>
        <dbReference type="ARBA" id="ARBA00004141"/>
    </source>
</evidence>
<evidence type="ECO:0000256" key="7">
    <source>
        <dbReference type="SAM" id="Phobius"/>
    </source>
</evidence>
<feature type="transmembrane region" description="Helical" evidence="7">
    <location>
        <begin position="56"/>
        <end position="77"/>
    </location>
</feature>
<feature type="transmembrane region" description="Helical" evidence="7">
    <location>
        <begin position="423"/>
        <end position="444"/>
    </location>
</feature>
<comment type="subcellular location">
    <subcellularLocation>
        <location evidence="1">Membrane</location>
        <topology evidence="1">Multi-pass membrane protein</topology>
    </subcellularLocation>
</comment>
<feature type="transmembrane region" description="Helical" evidence="7">
    <location>
        <begin position="529"/>
        <end position="551"/>
    </location>
</feature>
<evidence type="ECO:0000256" key="2">
    <source>
        <dbReference type="ARBA" id="ARBA00022676"/>
    </source>
</evidence>
<sequence>MSSPQGNIPASASNTSLASTLDSVEWKEKLKLARGVVLPRPPNDKLKVAYLSTNKAFVALCVFLSTAAFITGIILFMYGTNNWWYWIFSFIGVFASMVTYFIVIVLGRGFDFDTHDSIIKQVRDNTEDPFAPSVDILLPVCGEDLSVLQNTWSYVSKIRHNGTLKVYVLDDSDSPDVKELSGFFGFQYLVRDNRPHMKKAGNLRSAFTKTDGEFFVIFDADFCPRPDFLEETLGRMKADPTIAIFQTPQFFEQRNEQNYVEKGAGAVQELFYRLIQPARNSARTSLFSKYTPAHGAICVGSCAVYRRAALEPFGGTAEVEHSEDVRTGFMATSAGYHVEYAPINLATGVCPTTQRAFFSQQYRWASGSTTLGTSKVFWETKLGAVRRISYMSGMMFYLTSLMSIITGPIISQVLIWAYPKMILYYNISFAIPGIILIQLLLPIWSAQLWPFSAFFSLASQNWAYTWAIKDRLLGTVGQWSPTGNVGKKSQMSIKFRNARMAAFVVVFGTWISMFTGAFLQMFLWNRIEWFNVLPMMAITSLHNVMYIPFIFNI</sequence>
<reference evidence="9 10" key="1">
    <citation type="submission" date="2006-09" db="EMBL/GenBank/DDBJ databases">
        <title>Sequence and annotation of the 288-kb ATCV-1 virus that infects an endosymbiotic Chlorella strain of the heliozoon Acanthocystis turfacea.</title>
        <authorList>
            <person name="Fitzgerald L.A."/>
            <person name="Graves M.V."/>
            <person name="Li X."/>
            <person name="Pfitzner A.J.P."/>
            <person name="Hartigan J."/>
            <person name="Van Etten J.L."/>
        </authorList>
    </citation>
    <scope>NUCLEOTIDE SEQUENCE [LARGE SCALE GENOMIC DNA]</scope>
    <source>
        <strain evidence="9 10">ATCV-1</strain>
    </source>
</reference>
<evidence type="ECO:0000256" key="5">
    <source>
        <dbReference type="ARBA" id="ARBA00022989"/>
    </source>
</evidence>
<name>A7KA83_9PHYC</name>
<feature type="transmembrane region" description="Helical" evidence="7">
    <location>
        <begin position="396"/>
        <end position="417"/>
    </location>
</feature>
<dbReference type="InterPro" id="IPR029044">
    <property type="entry name" value="Nucleotide-diphossugar_trans"/>
</dbReference>
<dbReference type="RefSeq" id="YP_001427304.1">
    <property type="nucleotide sequence ID" value="NC_008724.1"/>
</dbReference>
<organism evidence="9 10">
    <name type="scientific">Chlorovirus heliozoae</name>
    <dbReference type="NCBI Taxonomy" id="322019"/>
    <lineage>
        <taxon>Viruses</taxon>
        <taxon>Varidnaviria</taxon>
        <taxon>Bamfordvirae</taxon>
        <taxon>Nucleocytoviricota</taxon>
        <taxon>Megaviricetes</taxon>
        <taxon>Algavirales</taxon>
        <taxon>Phycodnaviridae</taxon>
        <taxon>Chlorovirus</taxon>
    </lineage>
</organism>
<dbReference type="GO" id="GO:0016757">
    <property type="term" value="F:glycosyltransferase activity"/>
    <property type="evidence" value="ECO:0007669"/>
    <property type="project" value="UniProtKB-KW"/>
</dbReference>
<dbReference type="Proteomes" id="UP000202420">
    <property type="component" value="Segment"/>
</dbReference>
<evidence type="ECO:0000256" key="3">
    <source>
        <dbReference type="ARBA" id="ARBA00022679"/>
    </source>
</evidence>
<keyword evidence="5 7" id="KW-1133">Transmembrane helix</keyword>
<feature type="transmembrane region" description="Helical" evidence="7">
    <location>
        <begin position="83"/>
        <end position="106"/>
    </location>
</feature>
<evidence type="ECO:0000256" key="4">
    <source>
        <dbReference type="ARBA" id="ARBA00022692"/>
    </source>
</evidence>
<evidence type="ECO:0000256" key="6">
    <source>
        <dbReference type="ARBA" id="ARBA00023136"/>
    </source>
</evidence>
<keyword evidence="2" id="KW-0328">Glycosyltransferase</keyword>